<accession>A0A3M4A671</accession>
<evidence type="ECO:0000259" key="1">
    <source>
        <dbReference type="PROSITE" id="PS51186"/>
    </source>
</evidence>
<organism evidence="2 3">
    <name type="scientific">Pseudomonas marginalis pv. marginalis</name>
    <dbReference type="NCBI Taxonomy" id="97473"/>
    <lineage>
        <taxon>Bacteria</taxon>
        <taxon>Pseudomonadati</taxon>
        <taxon>Pseudomonadota</taxon>
        <taxon>Gammaproteobacteria</taxon>
        <taxon>Pseudomonadales</taxon>
        <taxon>Pseudomonadaceae</taxon>
        <taxon>Pseudomonas</taxon>
    </lineage>
</organism>
<dbReference type="InterPro" id="IPR016181">
    <property type="entry name" value="Acyl_CoA_acyltransferase"/>
</dbReference>
<comment type="caution">
    <text evidence="2">The sequence shown here is derived from an EMBL/GenBank/DDBJ whole genome shotgun (WGS) entry which is preliminary data.</text>
</comment>
<dbReference type="SUPFAM" id="SSF55729">
    <property type="entry name" value="Acyl-CoA N-acyltransferases (Nat)"/>
    <property type="match status" value="1"/>
</dbReference>
<protein>
    <recommendedName>
        <fullName evidence="1">N-acetyltransferase domain-containing protein</fullName>
    </recommendedName>
</protein>
<proteinExistence type="predicted"/>
<gene>
    <name evidence="2" type="ORF">ALQ29_00085</name>
</gene>
<dbReference type="GO" id="GO:0016747">
    <property type="term" value="F:acyltransferase activity, transferring groups other than amino-acyl groups"/>
    <property type="evidence" value="ECO:0007669"/>
    <property type="project" value="InterPro"/>
</dbReference>
<evidence type="ECO:0000313" key="2">
    <source>
        <dbReference type="EMBL" id="RMP01786.1"/>
    </source>
</evidence>
<dbReference type="PROSITE" id="PS51186">
    <property type="entry name" value="GNAT"/>
    <property type="match status" value="1"/>
</dbReference>
<keyword evidence="3" id="KW-1185">Reference proteome</keyword>
<dbReference type="EMBL" id="RBQF01000363">
    <property type="protein sequence ID" value="RMP01786.1"/>
    <property type="molecule type" value="Genomic_DNA"/>
</dbReference>
<sequence length="203" mass="22374">MNMDVDAHLLPGGSVAGIRVTELGGGDAAELQRFFERAPDYFVAVNGEPATPTEAHEELLGQLPVGWTCRRMYWLGYRDQDNELVAVVNIAADVLAVGVWHIGLLLVDARLHGTGLAHQLHADLEAWVVRNDGQWLRLTVVIGNTRAERFWPKLGYVQVRTREGITMGRQVNRVSIQVKALGGGQVDDYLALVARDRPDTASQ</sequence>
<dbReference type="InterPro" id="IPR000182">
    <property type="entry name" value="GNAT_dom"/>
</dbReference>
<dbReference type="CDD" id="cd04301">
    <property type="entry name" value="NAT_SF"/>
    <property type="match status" value="1"/>
</dbReference>
<dbReference type="AlphaFoldDB" id="A0A3M4A671"/>
<dbReference type="Pfam" id="PF00583">
    <property type="entry name" value="Acetyltransf_1"/>
    <property type="match status" value="1"/>
</dbReference>
<dbReference type="Gene3D" id="3.40.630.30">
    <property type="match status" value="1"/>
</dbReference>
<name>A0A3M4A671_PSEMA</name>
<reference evidence="2 3" key="1">
    <citation type="submission" date="2018-08" db="EMBL/GenBank/DDBJ databases">
        <title>Recombination of ecologically and evolutionarily significant loci maintains genetic cohesion in the Pseudomonas syringae species complex.</title>
        <authorList>
            <person name="Dillon M."/>
            <person name="Thakur S."/>
            <person name="Almeida R.N.D."/>
            <person name="Weir B.S."/>
            <person name="Guttman D.S."/>
        </authorList>
    </citation>
    <scope>NUCLEOTIDE SEQUENCE [LARGE SCALE GENOMIC DNA]</scope>
    <source>
        <strain evidence="2 3">ICMP 3555</strain>
    </source>
</reference>
<dbReference type="Proteomes" id="UP000276587">
    <property type="component" value="Unassembled WGS sequence"/>
</dbReference>
<feature type="domain" description="N-acetyltransferase" evidence="1">
    <location>
        <begin position="18"/>
        <end position="172"/>
    </location>
</feature>
<evidence type="ECO:0000313" key="3">
    <source>
        <dbReference type="Proteomes" id="UP000276587"/>
    </source>
</evidence>